<dbReference type="Gene3D" id="6.10.340.10">
    <property type="match status" value="1"/>
</dbReference>
<evidence type="ECO:0000313" key="8">
    <source>
        <dbReference type="EMBL" id="QTL99202.1"/>
    </source>
</evidence>
<evidence type="ECO:0000256" key="1">
    <source>
        <dbReference type="ARBA" id="ARBA00023224"/>
    </source>
</evidence>
<protein>
    <submittedName>
        <fullName evidence="8">HAMP domain-containing protein</fullName>
    </submittedName>
</protein>
<organism evidence="8 9">
    <name type="scientific">Iocasia fonsfrigidae</name>
    <dbReference type="NCBI Taxonomy" id="2682810"/>
    <lineage>
        <taxon>Bacteria</taxon>
        <taxon>Bacillati</taxon>
        <taxon>Bacillota</taxon>
        <taxon>Clostridia</taxon>
        <taxon>Halanaerobiales</taxon>
        <taxon>Halanaerobiaceae</taxon>
        <taxon>Iocasia</taxon>
    </lineage>
</organism>
<dbReference type="Proteomes" id="UP000665020">
    <property type="component" value="Chromosome"/>
</dbReference>
<dbReference type="KEGG" id="ifn:GM661_15175"/>
<feature type="domain" description="HAMP" evidence="7">
    <location>
        <begin position="327"/>
        <end position="379"/>
    </location>
</feature>
<comment type="similarity">
    <text evidence="2">Belongs to the methyl-accepting chemotaxis (MCP) protein family.</text>
</comment>
<name>A0A8A7KMY1_9FIRM</name>
<dbReference type="GO" id="GO:0016020">
    <property type="term" value="C:membrane"/>
    <property type="evidence" value="ECO:0007669"/>
    <property type="project" value="InterPro"/>
</dbReference>
<feature type="transmembrane region" description="Helical" evidence="5">
    <location>
        <begin position="29"/>
        <end position="51"/>
    </location>
</feature>
<feature type="domain" description="Methyl-accepting transducer" evidence="6">
    <location>
        <begin position="398"/>
        <end position="655"/>
    </location>
</feature>
<dbReference type="PANTHER" id="PTHR32089:SF112">
    <property type="entry name" value="LYSOZYME-LIKE PROTEIN-RELATED"/>
    <property type="match status" value="1"/>
</dbReference>
<dbReference type="EMBL" id="CP046640">
    <property type="protein sequence ID" value="QTL99202.1"/>
    <property type="molecule type" value="Genomic_DNA"/>
</dbReference>
<sequence>MIDLKKIYKRGKEGKIGKKIVFTRIRVKTLLIVSFLLIGIVPLSIIGYFTYQGSRAAIEEKVGFYSKEIVKQVADKIANKLAELERSTMMIISDRELNEILSTREFENGFLEMQANNKLTEKLNSITFSNNDLEGIVIFRENGRHIYSNTSRVEIEGMFGKEFIDSALYQEVNEAAGRPCWVIGYRDDYENIYLMRRLTNLQSSRAIGVLGYIIESDLLTDIITTAQFGEGAAVQLFAEDKTIITAINDELKGRRFKGTIDLDENSNYITIGNQITTFADLDNGWILASNIPVKSLMGEIYQVGKKTILIGIVCIFIAVLLGLIISLGISNPLQEIMSLMSRVERGELTVSYGLKGKNEIARLASSFNKMTKNIRELINSTHKTSDMVLKDTGVISEVSRQSYSAAQQVSESVESISIGAQSQADDVQSTTEVMELLAKRIADVNENIKLVFNAAREIKITSKNAGETVNTLNEKSNTTAEMSSRIKEDINNLNNKALEISKIVDIISGISEQTSLLSLNASIEAARAGDAGKGFGVVAEEIKTLAEQTSEATQTIGDIVNKILTESQNTVEEVEKANVIFEEQNRSVHETEQAFKGIIASLETITEEVNRVNEAITEIDDYKDKVVDEIVGIASIAQEAAASTEEVTAASEEQVSSADQLANLASELKNTVVELNKNLDRFII</sequence>
<dbReference type="SUPFAM" id="SSF58104">
    <property type="entry name" value="Methyl-accepting chemotaxis protein (MCP) signaling domain"/>
    <property type="match status" value="1"/>
</dbReference>
<dbReference type="PANTHER" id="PTHR32089">
    <property type="entry name" value="METHYL-ACCEPTING CHEMOTAXIS PROTEIN MCPB"/>
    <property type="match status" value="1"/>
</dbReference>
<dbReference type="SMART" id="SM00304">
    <property type="entry name" value="HAMP"/>
    <property type="match status" value="1"/>
</dbReference>
<dbReference type="CDD" id="cd06225">
    <property type="entry name" value="HAMP"/>
    <property type="match status" value="1"/>
</dbReference>
<accession>A0A8A7KMY1</accession>
<evidence type="ECO:0000256" key="3">
    <source>
        <dbReference type="PROSITE-ProRule" id="PRU00284"/>
    </source>
</evidence>
<dbReference type="SMART" id="SM00283">
    <property type="entry name" value="MA"/>
    <property type="match status" value="1"/>
</dbReference>
<reference evidence="8" key="1">
    <citation type="submission" date="2019-12" db="EMBL/GenBank/DDBJ databases">
        <authorList>
            <person name="zhang j."/>
            <person name="sun C.M."/>
        </authorList>
    </citation>
    <scope>NUCLEOTIDE SEQUENCE</scope>
    <source>
        <strain evidence="8">NS-1</strain>
    </source>
</reference>
<gene>
    <name evidence="8" type="ORF">GM661_15175</name>
</gene>
<evidence type="ECO:0000313" key="9">
    <source>
        <dbReference type="Proteomes" id="UP000665020"/>
    </source>
</evidence>
<dbReference type="Pfam" id="PF00015">
    <property type="entry name" value="MCPsignal"/>
    <property type="match status" value="1"/>
</dbReference>
<feature type="transmembrane region" description="Helical" evidence="5">
    <location>
        <begin position="308"/>
        <end position="330"/>
    </location>
</feature>
<keyword evidence="5" id="KW-0472">Membrane</keyword>
<dbReference type="InterPro" id="IPR004089">
    <property type="entry name" value="MCPsignal_dom"/>
</dbReference>
<keyword evidence="4" id="KW-0175">Coiled coil</keyword>
<keyword evidence="1 3" id="KW-0807">Transducer</keyword>
<keyword evidence="5" id="KW-1133">Transmembrane helix</keyword>
<dbReference type="GO" id="GO:0007165">
    <property type="term" value="P:signal transduction"/>
    <property type="evidence" value="ECO:0007669"/>
    <property type="project" value="UniProtKB-KW"/>
</dbReference>
<evidence type="ECO:0000256" key="5">
    <source>
        <dbReference type="SAM" id="Phobius"/>
    </source>
</evidence>
<evidence type="ECO:0000259" key="6">
    <source>
        <dbReference type="PROSITE" id="PS50111"/>
    </source>
</evidence>
<dbReference type="PROSITE" id="PS50885">
    <property type="entry name" value="HAMP"/>
    <property type="match status" value="1"/>
</dbReference>
<feature type="coiled-coil region" evidence="4">
    <location>
        <begin position="564"/>
        <end position="625"/>
    </location>
</feature>
<dbReference type="Pfam" id="PF00672">
    <property type="entry name" value="HAMP"/>
    <property type="match status" value="1"/>
</dbReference>
<dbReference type="InterPro" id="IPR003660">
    <property type="entry name" value="HAMP_dom"/>
</dbReference>
<evidence type="ECO:0000256" key="2">
    <source>
        <dbReference type="ARBA" id="ARBA00029447"/>
    </source>
</evidence>
<proteinExistence type="inferred from homology"/>
<keyword evidence="9" id="KW-1185">Reference proteome</keyword>
<dbReference type="Gene3D" id="1.10.287.950">
    <property type="entry name" value="Methyl-accepting chemotaxis protein"/>
    <property type="match status" value="1"/>
</dbReference>
<evidence type="ECO:0000259" key="7">
    <source>
        <dbReference type="PROSITE" id="PS50885"/>
    </source>
</evidence>
<dbReference type="AlphaFoldDB" id="A0A8A7KMY1"/>
<dbReference type="RefSeq" id="WP_230867596.1">
    <property type="nucleotide sequence ID" value="NZ_CP046640.1"/>
</dbReference>
<keyword evidence="5" id="KW-0812">Transmembrane</keyword>
<dbReference type="PROSITE" id="PS50111">
    <property type="entry name" value="CHEMOTAXIS_TRANSDUC_2"/>
    <property type="match status" value="1"/>
</dbReference>
<evidence type="ECO:0000256" key="4">
    <source>
        <dbReference type="SAM" id="Coils"/>
    </source>
</evidence>